<dbReference type="PANTHER" id="PTHR13011:SF0">
    <property type="entry name" value="GENERAL TRANSCRIPTION FACTOR IIF SUBUNIT 1"/>
    <property type="match status" value="1"/>
</dbReference>
<dbReference type="GO" id="GO:0005674">
    <property type="term" value="C:transcription factor TFIIF complex"/>
    <property type="evidence" value="ECO:0007669"/>
    <property type="project" value="TreeGrafter"/>
</dbReference>
<evidence type="ECO:0000256" key="7">
    <source>
        <dbReference type="ARBA" id="ARBA00025232"/>
    </source>
</evidence>
<evidence type="ECO:0000256" key="4">
    <source>
        <dbReference type="ARBA" id="ARBA00023125"/>
    </source>
</evidence>
<evidence type="ECO:0000256" key="9">
    <source>
        <dbReference type="SAM" id="MobiDB-lite"/>
    </source>
</evidence>
<dbReference type="InterPro" id="IPR008851">
    <property type="entry name" value="TFIIF-alpha"/>
</dbReference>
<comment type="subcellular location">
    <subcellularLocation>
        <location evidence="1 8">Nucleus</location>
    </subcellularLocation>
</comment>
<dbReference type="GO" id="GO:0003677">
    <property type="term" value="F:DNA binding"/>
    <property type="evidence" value="ECO:0007669"/>
    <property type="project" value="UniProtKB-KW"/>
</dbReference>
<evidence type="ECO:0000313" key="11">
    <source>
        <dbReference type="Proteomes" id="UP000198287"/>
    </source>
</evidence>
<dbReference type="InterPro" id="IPR036390">
    <property type="entry name" value="WH_DNA-bd_sf"/>
</dbReference>
<dbReference type="InterPro" id="IPR011039">
    <property type="entry name" value="TFIIF_interaction"/>
</dbReference>
<dbReference type="SUPFAM" id="SSF50916">
    <property type="entry name" value="Rap30/74 interaction domains"/>
    <property type="match status" value="1"/>
</dbReference>
<organism evidence="10 11">
    <name type="scientific">Folsomia candida</name>
    <name type="common">Springtail</name>
    <dbReference type="NCBI Taxonomy" id="158441"/>
    <lineage>
        <taxon>Eukaryota</taxon>
        <taxon>Metazoa</taxon>
        <taxon>Ecdysozoa</taxon>
        <taxon>Arthropoda</taxon>
        <taxon>Hexapoda</taxon>
        <taxon>Collembola</taxon>
        <taxon>Entomobryomorpha</taxon>
        <taxon>Isotomoidea</taxon>
        <taxon>Isotomidae</taxon>
        <taxon>Proisotominae</taxon>
        <taxon>Folsomia</taxon>
    </lineage>
</organism>
<comment type="similarity">
    <text evidence="2 8">Belongs to the TFIIF alpha subunit family.</text>
</comment>
<comment type="function">
    <text evidence="7 8">TFIIF is a general transcription initiation factor that binds to RNA polymerase II and helps to recruit it to the initiation complex in collaboration with TFIIB. It promotes transcription elongation.</text>
</comment>
<evidence type="ECO:0000256" key="2">
    <source>
        <dbReference type="ARBA" id="ARBA00005249"/>
    </source>
</evidence>
<dbReference type="Proteomes" id="UP000198287">
    <property type="component" value="Unassembled WGS sequence"/>
</dbReference>
<sequence length="549" mass="62013">MDPSVRKRTAPSRMAPASKVCPSPSKTEVEDQPDHFGRVDLSDWIPSQEELGNVEICEAYPIKVLQMPVSIFDFAKAKFNFETALHMNYKQKGLNIYGEDCAKIKRKEVKIKEEKDSAGPFNSVYGEQERIEAKRRRFARIDGKDHKRDVSKQEITVRVQDEMASCHKLKATRRTMQDAHSAYFVFIKDPEGHMVAYPVKDWSNFDHESKNKPLTEEEAEEKFKERHKIMNMFSEKAGRKLQEESGEPTAAKGKGRSKNDFSGCEYMESGDSDSDNDSKTPEDGLSFISNKKQKNRNKSVRKESSDDDLNTSFEDFDEELIYNFAESDSETECSQTYQIGVDQEEGLRTFIISDESESDDGDVKKEEEQGSVKPAKKRGRKRKAISEDKQKQRHSSTTSESNGPPSPLLLLKKGTSGDWNVSGGLGGNDTGAGHMRGEATDGRPAKRRRVLPEISNEIIQQAKEAGITEDVVKRYLTRKPISIADLLRKFISSRKMMPASDIARVVGYYVKKLKPSKETIGGKVVFLVPSEEDLSQNTYFSSFGKNSQE</sequence>
<feature type="region of interest" description="Disordered" evidence="9">
    <location>
        <begin position="236"/>
        <end position="312"/>
    </location>
</feature>
<feature type="region of interest" description="Disordered" evidence="9">
    <location>
        <begin position="324"/>
        <end position="447"/>
    </location>
</feature>
<dbReference type="AlphaFoldDB" id="A0A226E5C0"/>
<reference evidence="10 11" key="1">
    <citation type="submission" date="2015-12" db="EMBL/GenBank/DDBJ databases">
        <title>The genome of Folsomia candida.</title>
        <authorList>
            <person name="Faddeeva A."/>
            <person name="Derks M.F."/>
            <person name="Anvar Y."/>
            <person name="Smit S."/>
            <person name="Van Straalen N."/>
            <person name="Roelofs D."/>
        </authorList>
    </citation>
    <scope>NUCLEOTIDE SEQUENCE [LARGE SCALE GENOMIC DNA]</scope>
    <source>
        <strain evidence="10 11">VU population</strain>
        <tissue evidence="10">Whole body</tissue>
    </source>
</reference>
<evidence type="ECO:0000256" key="3">
    <source>
        <dbReference type="ARBA" id="ARBA00023015"/>
    </source>
</evidence>
<keyword evidence="5 8" id="KW-0804">Transcription</keyword>
<keyword evidence="11" id="KW-1185">Reference proteome</keyword>
<dbReference type="GO" id="GO:0006367">
    <property type="term" value="P:transcription initiation at RNA polymerase II promoter"/>
    <property type="evidence" value="ECO:0007669"/>
    <property type="project" value="InterPro"/>
</dbReference>
<evidence type="ECO:0000256" key="5">
    <source>
        <dbReference type="ARBA" id="ARBA00023163"/>
    </source>
</evidence>
<feature type="compositionally biased region" description="Basic and acidic residues" evidence="9">
    <location>
        <begin position="361"/>
        <end position="370"/>
    </location>
</feature>
<keyword evidence="4 8" id="KW-0238">DNA-binding</keyword>
<feature type="compositionally biased region" description="Basic and acidic residues" evidence="9">
    <location>
        <begin position="435"/>
        <end position="444"/>
    </location>
</feature>
<evidence type="ECO:0000256" key="6">
    <source>
        <dbReference type="ARBA" id="ARBA00023242"/>
    </source>
</evidence>
<evidence type="ECO:0000256" key="8">
    <source>
        <dbReference type="RuleBase" id="RU366044"/>
    </source>
</evidence>
<dbReference type="STRING" id="158441.A0A226E5C0"/>
<dbReference type="PANTHER" id="PTHR13011">
    <property type="entry name" value="TFIIF-ALPHA"/>
    <property type="match status" value="1"/>
</dbReference>
<evidence type="ECO:0000256" key="1">
    <source>
        <dbReference type="ARBA" id="ARBA00004123"/>
    </source>
</evidence>
<dbReference type="Pfam" id="PF05793">
    <property type="entry name" value="TFIIF_alpha"/>
    <property type="match status" value="2"/>
</dbReference>
<gene>
    <name evidence="10" type="ORF">Fcan01_13832</name>
</gene>
<dbReference type="GO" id="GO:0001096">
    <property type="term" value="F:TFIIF-class transcription factor complex binding"/>
    <property type="evidence" value="ECO:0007669"/>
    <property type="project" value="TreeGrafter"/>
</dbReference>
<dbReference type="EMBL" id="LNIX01000007">
    <property type="protein sequence ID" value="OXA52157.1"/>
    <property type="molecule type" value="Genomic_DNA"/>
</dbReference>
<name>A0A226E5C0_FOLCA</name>
<feature type="region of interest" description="Disordered" evidence="9">
    <location>
        <begin position="1"/>
        <end position="33"/>
    </location>
</feature>
<proteinExistence type="inferred from homology"/>
<feature type="compositionally biased region" description="Basic residues" evidence="9">
    <location>
        <begin position="374"/>
        <end position="383"/>
    </location>
</feature>
<accession>A0A226E5C0</accession>
<dbReference type="SUPFAM" id="SSF46785">
    <property type="entry name" value="Winged helix' DNA-binding domain"/>
    <property type="match status" value="1"/>
</dbReference>
<keyword evidence="6 8" id="KW-0539">Nucleus</keyword>
<dbReference type="GO" id="GO:0032968">
    <property type="term" value="P:positive regulation of transcription elongation by RNA polymerase II"/>
    <property type="evidence" value="ECO:0007669"/>
    <property type="project" value="InterPro"/>
</dbReference>
<evidence type="ECO:0000313" key="10">
    <source>
        <dbReference type="EMBL" id="OXA52157.1"/>
    </source>
</evidence>
<dbReference type="GO" id="GO:0016251">
    <property type="term" value="F:RNA polymerase II general transcription initiation factor activity"/>
    <property type="evidence" value="ECO:0007669"/>
    <property type="project" value="TreeGrafter"/>
</dbReference>
<dbReference type="InterPro" id="IPR036388">
    <property type="entry name" value="WH-like_DNA-bd_sf"/>
</dbReference>
<keyword evidence="3 8" id="KW-0805">Transcription regulation</keyword>
<feature type="compositionally biased region" description="Basic residues" evidence="9">
    <location>
        <begin position="1"/>
        <end position="10"/>
    </location>
</feature>
<dbReference type="Gene3D" id="1.10.10.10">
    <property type="entry name" value="Winged helix-like DNA-binding domain superfamily/Winged helix DNA-binding domain"/>
    <property type="match status" value="1"/>
</dbReference>
<protein>
    <recommendedName>
        <fullName evidence="8">Transcription initiation factor IIF subunit alpha</fullName>
    </recommendedName>
</protein>
<comment type="caution">
    <text evidence="10">The sequence shown here is derived from an EMBL/GenBank/DDBJ whole genome shotgun (WGS) entry which is preliminary data.</text>
</comment>